<dbReference type="CDD" id="cd00093">
    <property type="entry name" value="HTH_XRE"/>
    <property type="match status" value="1"/>
</dbReference>
<dbReference type="InterPro" id="IPR010982">
    <property type="entry name" value="Lambda_DNA-bd_dom_sf"/>
</dbReference>
<gene>
    <name evidence="2" type="ORF">LKD34_02530</name>
</gene>
<dbReference type="PROSITE" id="PS50943">
    <property type="entry name" value="HTH_CROC1"/>
    <property type="match status" value="1"/>
</dbReference>
<keyword evidence="3" id="KW-1185">Reference proteome</keyword>
<dbReference type="RefSeq" id="WP_227622161.1">
    <property type="nucleotide sequence ID" value="NZ_JAJEQO010000002.1"/>
</dbReference>
<feature type="domain" description="HTH cro/C1-type" evidence="1">
    <location>
        <begin position="7"/>
        <end position="60"/>
    </location>
</feature>
<name>A0ABS8FCX9_9FIRM</name>
<sequence>MKLKENIEIMAARKGLRLGQLADKAGVSRQNLSTIKGRGTCTALTACKIAAALGVDVTEIIKEED</sequence>
<dbReference type="SMART" id="SM00530">
    <property type="entry name" value="HTH_XRE"/>
    <property type="match status" value="1"/>
</dbReference>
<dbReference type="InterPro" id="IPR001387">
    <property type="entry name" value="Cro/C1-type_HTH"/>
</dbReference>
<comment type="caution">
    <text evidence="2">The sequence shown here is derived from an EMBL/GenBank/DDBJ whole genome shotgun (WGS) entry which is preliminary data.</text>
</comment>
<accession>A0ABS8FCX9</accession>
<reference evidence="2 3" key="1">
    <citation type="submission" date="2021-10" db="EMBL/GenBank/DDBJ databases">
        <title>Anaerobic single-cell dispensing facilitates the cultivation of human gut bacteria.</title>
        <authorList>
            <person name="Afrizal A."/>
        </authorList>
    </citation>
    <scope>NUCLEOTIDE SEQUENCE [LARGE SCALE GENOMIC DNA]</scope>
    <source>
        <strain evidence="2 3">CLA-AA-H223</strain>
    </source>
</reference>
<evidence type="ECO:0000313" key="2">
    <source>
        <dbReference type="EMBL" id="MCC2212384.1"/>
    </source>
</evidence>
<evidence type="ECO:0000313" key="3">
    <source>
        <dbReference type="Proteomes" id="UP001199236"/>
    </source>
</evidence>
<dbReference type="EMBL" id="JAJEQO010000002">
    <property type="protein sequence ID" value="MCC2212384.1"/>
    <property type="molecule type" value="Genomic_DNA"/>
</dbReference>
<dbReference type="Pfam" id="PF13443">
    <property type="entry name" value="HTH_26"/>
    <property type="match status" value="1"/>
</dbReference>
<dbReference type="SUPFAM" id="SSF47413">
    <property type="entry name" value="lambda repressor-like DNA-binding domains"/>
    <property type="match status" value="1"/>
</dbReference>
<proteinExistence type="predicted"/>
<dbReference type="Gene3D" id="1.10.260.40">
    <property type="entry name" value="lambda repressor-like DNA-binding domains"/>
    <property type="match status" value="1"/>
</dbReference>
<evidence type="ECO:0000259" key="1">
    <source>
        <dbReference type="PROSITE" id="PS50943"/>
    </source>
</evidence>
<protein>
    <submittedName>
        <fullName evidence="2">Helix-turn-helix domain-containing protein</fullName>
    </submittedName>
</protein>
<organism evidence="2 3">
    <name type="scientific">Faecalibacterium hominis</name>
    <name type="common">ex Afrizal et al. 2022</name>
    <dbReference type="NCBI Taxonomy" id="2881265"/>
    <lineage>
        <taxon>Bacteria</taxon>
        <taxon>Bacillati</taxon>
        <taxon>Bacillota</taxon>
        <taxon>Clostridia</taxon>
        <taxon>Eubacteriales</taxon>
        <taxon>Oscillospiraceae</taxon>
        <taxon>Faecalibacterium</taxon>
    </lineage>
</organism>
<dbReference type="Proteomes" id="UP001199236">
    <property type="component" value="Unassembled WGS sequence"/>
</dbReference>